<name>A0AA86M775_9ENTR</name>
<evidence type="ECO:0000256" key="1">
    <source>
        <dbReference type="SAM" id="Phobius"/>
    </source>
</evidence>
<dbReference type="AlphaFoldDB" id="A0AA86M775"/>
<feature type="transmembrane region" description="Helical" evidence="1">
    <location>
        <begin position="127"/>
        <end position="145"/>
    </location>
</feature>
<feature type="transmembrane region" description="Helical" evidence="1">
    <location>
        <begin position="151"/>
        <end position="172"/>
    </location>
</feature>
<keyword evidence="1" id="KW-1133">Transmembrane helix</keyword>
<feature type="transmembrane region" description="Helical" evidence="1">
    <location>
        <begin position="38"/>
        <end position="59"/>
    </location>
</feature>
<protein>
    <recommendedName>
        <fullName evidence="4">DUF4013 domain-containing protein</fullName>
    </recommendedName>
</protein>
<evidence type="ECO:0000313" key="2">
    <source>
        <dbReference type="EMBL" id="BCU57811.1"/>
    </source>
</evidence>
<evidence type="ECO:0008006" key="4">
    <source>
        <dbReference type="Google" id="ProtNLM"/>
    </source>
</evidence>
<accession>A0AA86M775</accession>
<reference evidence="2" key="1">
    <citation type="submission" date="2021-04" db="EMBL/GenBank/DDBJ databases">
        <title>Difference and commonality of drug resistance evolution in various bacteria. and drug sensitivity profiles.</title>
        <authorList>
            <person name="Maeda T."/>
            <person name="Shibai A."/>
            <person name="Kawada K."/>
            <person name="Kotani H."/>
            <person name="Tarusawa Y."/>
            <person name="Tanabe K."/>
            <person name="Furusawa C."/>
        </authorList>
    </citation>
    <scope>NUCLEOTIDE SEQUENCE</scope>
    <source>
        <strain evidence="2">JCM 8580</strain>
        <plasmid evidence="2">pENKO-1</plasmid>
    </source>
</reference>
<evidence type="ECO:0000313" key="3">
    <source>
        <dbReference type="Proteomes" id="UP000682928"/>
    </source>
</evidence>
<keyword evidence="2" id="KW-0614">Plasmid</keyword>
<geneLocation type="plasmid" evidence="2 3">
    <name>pENKO-1</name>
</geneLocation>
<proteinExistence type="predicted"/>
<dbReference type="Proteomes" id="UP000682928">
    <property type="component" value="Plasmid pENKO-1"/>
</dbReference>
<sequence length="190" mass="20753">MVITQNDVGNDIKMITDSLSDKNRPLVAPLAALKVAMLWPGLCLMGYLISLILVLVTYTPVFNSFGDPVSFGSDYGMGLAAFALTIAFALAIGAGMYGPALLYLTIPEDIRSKSLVISNMKMLVKKLGAFFIICNFMLAVAVYFYRDLMVASPLLLLFSFIIMQGILSAEMTRYGIAPLMKKMVSLARKI</sequence>
<dbReference type="RefSeq" id="WP_088222285.1">
    <property type="nucleotide sequence ID" value="NZ_AP024591.1"/>
</dbReference>
<organism evidence="2 3">
    <name type="scientific">Enterobacter kobei</name>
    <dbReference type="NCBI Taxonomy" id="208224"/>
    <lineage>
        <taxon>Bacteria</taxon>
        <taxon>Pseudomonadati</taxon>
        <taxon>Pseudomonadota</taxon>
        <taxon>Gammaproteobacteria</taxon>
        <taxon>Enterobacterales</taxon>
        <taxon>Enterobacteriaceae</taxon>
        <taxon>Enterobacter</taxon>
        <taxon>Enterobacter cloacae complex</taxon>
    </lineage>
</organism>
<gene>
    <name evidence="2" type="ORF">ENKO_44050</name>
</gene>
<feature type="transmembrane region" description="Helical" evidence="1">
    <location>
        <begin position="79"/>
        <end position="106"/>
    </location>
</feature>
<dbReference type="EMBL" id="AP024591">
    <property type="protein sequence ID" value="BCU57811.1"/>
    <property type="molecule type" value="Genomic_DNA"/>
</dbReference>
<keyword evidence="1" id="KW-0472">Membrane</keyword>
<keyword evidence="1" id="KW-0812">Transmembrane</keyword>